<dbReference type="AlphaFoldDB" id="A0A8H6VNQ7"/>
<dbReference type="InterPro" id="IPR007282">
    <property type="entry name" value="NOT2/3/5_C"/>
</dbReference>
<feature type="region of interest" description="Disordered" evidence="4">
    <location>
        <begin position="95"/>
        <end position="122"/>
    </location>
</feature>
<evidence type="ECO:0000259" key="5">
    <source>
        <dbReference type="Pfam" id="PF04153"/>
    </source>
</evidence>
<keyword evidence="7" id="KW-1185">Reference proteome</keyword>
<feature type="compositionally biased region" description="Polar residues" evidence="4">
    <location>
        <begin position="594"/>
        <end position="613"/>
    </location>
</feature>
<keyword evidence="3" id="KW-0804">Transcription</keyword>
<evidence type="ECO:0000256" key="2">
    <source>
        <dbReference type="ARBA" id="ARBA00023015"/>
    </source>
</evidence>
<dbReference type="GO" id="GO:0006355">
    <property type="term" value="P:regulation of DNA-templated transcription"/>
    <property type="evidence" value="ECO:0007669"/>
    <property type="project" value="InterPro"/>
</dbReference>
<evidence type="ECO:0000313" key="6">
    <source>
        <dbReference type="EMBL" id="KAF7198595.1"/>
    </source>
</evidence>
<dbReference type="Gene3D" id="2.30.30.1020">
    <property type="entry name" value="CCR4-NOT complex subunit 2/3/5, C-terminal domain"/>
    <property type="match status" value="1"/>
</dbReference>
<evidence type="ECO:0000256" key="1">
    <source>
        <dbReference type="ARBA" id="ARBA00007682"/>
    </source>
</evidence>
<feature type="region of interest" description="Disordered" evidence="4">
    <location>
        <begin position="587"/>
        <end position="613"/>
    </location>
</feature>
<feature type="domain" description="NOT2/NOT3/NOT5 C-terminal" evidence="5">
    <location>
        <begin position="439"/>
        <end position="566"/>
    </location>
</feature>
<feature type="region of interest" description="Disordered" evidence="4">
    <location>
        <begin position="176"/>
        <end position="301"/>
    </location>
</feature>
<dbReference type="GO" id="GO:0030015">
    <property type="term" value="C:CCR4-NOT core complex"/>
    <property type="evidence" value="ECO:0007669"/>
    <property type="project" value="InterPro"/>
</dbReference>
<reference evidence="6" key="1">
    <citation type="submission" date="2020-04" db="EMBL/GenBank/DDBJ databases">
        <title>Draft genome resource of the tomato pathogen Pseudocercospora fuligena.</title>
        <authorList>
            <person name="Zaccaron A."/>
        </authorList>
    </citation>
    <scope>NUCLEOTIDE SEQUENCE</scope>
    <source>
        <strain evidence="6">PF001</strain>
    </source>
</reference>
<dbReference type="Pfam" id="PF04153">
    <property type="entry name" value="NOT2_3_5_C"/>
    <property type="match status" value="1"/>
</dbReference>
<comment type="similarity">
    <text evidence="1">Belongs to the CNOT2/3/5 family.</text>
</comment>
<dbReference type="InterPro" id="IPR038635">
    <property type="entry name" value="CCR4-NOT_su2/3/5_C_sf"/>
</dbReference>
<organism evidence="6 7">
    <name type="scientific">Pseudocercospora fuligena</name>
    <dbReference type="NCBI Taxonomy" id="685502"/>
    <lineage>
        <taxon>Eukaryota</taxon>
        <taxon>Fungi</taxon>
        <taxon>Dikarya</taxon>
        <taxon>Ascomycota</taxon>
        <taxon>Pezizomycotina</taxon>
        <taxon>Dothideomycetes</taxon>
        <taxon>Dothideomycetidae</taxon>
        <taxon>Mycosphaerellales</taxon>
        <taxon>Mycosphaerellaceae</taxon>
        <taxon>Pseudocercospora</taxon>
    </lineage>
</organism>
<feature type="compositionally biased region" description="Polar residues" evidence="4">
    <location>
        <begin position="176"/>
        <end position="197"/>
    </location>
</feature>
<feature type="compositionally biased region" description="Basic and acidic residues" evidence="4">
    <location>
        <begin position="235"/>
        <end position="244"/>
    </location>
</feature>
<feature type="compositionally biased region" description="Low complexity" evidence="4">
    <location>
        <begin position="219"/>
        <end position="234"/>
    </location>
</feature>
<gene>
    <name evidence="6" type="ORF">HII31_00334</name>
</gene>
<dbReference type="Proteomes" id="UP000660729">
    <property type="component" value="Unassembled WGS sequence"/>
</dbReference>
<dbReference type="GO" id="GO:0000289">
    <property type="term" value="P:nuclear-transcribed mRNA poly(A) tail shortening"/>
    <property type="evidence" value="ECO:0007669"/>
    <property type="project" value="UniProtKB-ARBA"/>
</dbReference>
<dbReference type="PANTHER" id="PTHR23326">
    <property type="entry name" value="CCR4 NOT-RELATED"/>
    <property type="match status" value="1"/>
</dbReference>
<feature type="compositionally biased region" description="Low complexity" evidence="4">
    <location>
        <begin position="323"/>
        <end position="350"/>
    </location>
</feature>
<evidence type="ECO:0000313" key="7">
    <source>
        <dbReference type="Proteomes" id="UP000660729"/>
    </source>
</evidence>
<dbReference type="EMBL" id="JABCIY010000001">
    <property type="protein sequence ID" value="KAF7198595.1"/>
    <property type="molecule type" value="Genomic_DNA"/>
</dbReference>
<comment type="caution">
    <text evidence="6">The sequence shown here is derived from an EMBL/GenBank/DDBJ whole genome shotgun (WGS) entry which is preliminary data.</text>
</comment>
<name>A0A8H6VNQ7_9PEZI</name>
<sequence length="613" mass="66250">MPVAVCVYPYRVNSDIVCAYTFHHSSPRPRPPHDHIQSPSIMAPKQRSKLKKPATFLDVPGFFDTKSDTATDSGIDETGNQGQPLRNISMNAFGNQQSSRQTPRLQNTQKTGLGNGNAGANWAFGAPSSGGFGGLGGAPGLGQPRPGQLSGFAQVMGGGGQPQIDMRKQTKEANFNYDSDFPSLSGQPRPQQSTAGGWNSAAIRQPATQPHQAPPQPGPGQQQQQRAPSAAPSHHSLDQFDGQRSHPQSTDRGGGGGDEQFPPLHNQGPGDAPRQTNGLGSATLGSPDDTQAQPNGPQAQLPIREVSGSSISFPSVQQAPIGTSLPTPQSQPPSAQSQTQTAPANSTAQAVKPWADMTADEHWGLGGLQAMFEARRQLDIPGGQVDETMPAKWRNATLFMGQDLNTLGLDLDSPEPLYPTFTPFPAHNSSGSSYDFKDKHPIPHFTVPAAYTVNNVPPMHTRMGSFSEETLFQCFYTMPGDICQELAACELVTRDWRWHKVLRQWLQKDSRETTSNIPTYDMTNGATPGQQSVRLSETTERGVYVFFNQYEWRRERREFTLDYEHLELAKSNPIIGTLNSDRSNGNMAGLDANSFPSSGGIQPRQNSVISGGA</sequence>
<feature type="region of interest" description="Disordered" evidence="4">
    <location>
        <begin position="314"/>
        <end position="351"/>
    </location>
</feature>
<protein>
    <submittedName>
        <fullName evidence="6">General negative regulator of transcription subunit 2</fullName>
    </submittedName>
</protein>
<evidence type="ECO:0000256" key="4">
    <source>
        <dbReference type="SAM" id="MobiDB-lite"/>
    </source>
</evidence>
<feature type="compositionally biased region" description="Polar residues" evidence="4">
    <location>
        <begin position="274"/>
        <end position="298"/>
    </location>
</feature>
<feature type="region of interest" description="Disordered" evidence="4">
    <location>
        <begin position="135"/>
        <end position="164"/>
    </location>
</feature>
<feature type="compositionally biased region" description="Low complexity" evidence="4">
    <location>
        <begin position="141"/>
        <end position="151"/>
    </location>
</feature>
<keyword evidence="2" id="KW-0805">Transcription regulation</keyword>
<accession>A0A8H6VNQ7</accession>
<proteinExistence type="inferred from homology"/>
<evidence type="ECO:0000256" key="3">
    <source>
        <dbReference type="ARBA" id="ARBA00023163"/>
    </source>
</evidence>
<feature type="compositionally biased region" description="Polar residues" evidence="4">
    <location>
        <begin position="95"/>
        <end position="112"/>
    </location>
</feature>
<dbReference type="OrthoDB" id="25391at2759"/>
<dbReference type="InterPro" id="IPR040168">
    <property type="entry name" value="Not2/3/5"/>
</dbReference>